<evidence type="ECO:0000313" key="7">
    <source>
        <dbReference type="Proteomes" id="UP000095706"/>
    </source>
</evidence>
<proteinExistence type="predicted"/>
<dbReference type="Proteomes" id="UP000095709">
    <property type="component" value="Unassembled WGS sequence"/>
</dbReference>
<reference evidence="6" key="3">
    <citation type="submission" date="2020-02" db="EMBL/GenBank/DDBJ databases">
        <authorList>
            <person name="Littmann E."/>
            <person name="Sorbara M."/>
        </authorList>
    </citation>
    <scope>NUCLEOTIDE SEQUENCE</scope>
    <source>
        <strain evidence="6">MSK.14.54</strain>
    </source>
</reference>
<evidence type="ECO:0000313" key="5">
    <source>
        <dbReference type="EMBL" id="MCG4765939.1"/>
    </source>
</evidence>
<reference evidence="5" key="5">
    <citation type="submission" date="2022-01" db="EMBL/GenBank/DDBJ databases">
        <title>Collection of gut derived symbiotic bacterial strains cultured from healthy donors.</title>
        <authorList>
            <person name="Lin H."/>
            <person name="Kohout C."/>
            <person name="Waligurski E."/>
            <person name="Pamer E.G."/>
        </authorList>
    </citation>
    <scope>NUCLEOTIDE SEQUENCE</scope>
    <source>
        <strain evidence="5">DFI.5.49</strain>
    </source>
</reference>
<dbReference type="GeneID" id="79855133"/>
<organism evidence="4 9">
    <name type="scientific">Fusicatenibacter saccharivorans</name>
    <dbReference type="NCBI Taxonomy" id="1150298"/>
    <lineage>
        <taxon>Bacteria</taxon>
        <taxon>Bacillati</taxon>
        <taxon>Bacillota</taxon>
        <taxon>Clostridia</taxon>
        <taxon>Lachnospirales</taxon>
        <taxon>Lachnospiraceae</taxon>
        <taxon>Fusicatenibacter</taxon>
    </lineage>
</organism>
<evidence type="ECO:0000313" key="3">
    <source>
        <dbReference type="EMBL" id="CUP22775.1"/>
    </source>
</evidence>
<gene>
    <name evidence="2" type="ORF">ERS852406_02029</name>
    <name evidence="3" type="ORF">ERS852498_01521</name>
    <name evidence="6" type="ORF">G5B05_01505</name>
    <name evidence="4" type="ORF">JTJ23_01445</name>
    <name evidence="5" type="ORF">L0N21_10545</name>
</gene>
<reference evidence="4" key="4">
    <citation type="submission" date="2021-02" db="EMBL/GenBank/DDBJ databases">
        <title>Metagenome-assembled genomes from human diarrheal sample B26.</title>
        <authorList>
            <person name="Ateba T.P."/>
            <person name="Alayande K.A."/>
            <person name="Mwanza M."/>
        </authorList>
    </citation>
    <scope>NUCLEOTIDE SEQUENCE</scope>
    <source>
        <strain evidence="4">06WH</strain>
    </source>
</reference>
<dbReference type="AlphaFoldDB" id="A0A174SCE9"/>
<dbReference type="STRING" id="1150298.ERS852406_02029"/>
<evidence type="ECO:0000313" key="9">
    <source>
        <dbReference type="Proteomes" id="UP000737612"/>
    </source>
</evidence>
<keyword evidence="10" id="KW-1185">Reference proteome</keyword>
<reference evidence="6 10" key="2">
    <citation type="journal article" date="2020" name="Cell Host Microbe">
        <title>Functional and Genomic Variation between Human-Derived Isolates of Lachnospiraceae Reveals Inter- and Intra-Species Diversity.</title>
        <authorList>
            <person name="Sorbara M.T."/>
            <person name="Littmann E.R."/>
            <person name="Fontana E."/>
            <person name="Moody T.U."/>
            <person name="Kohout C.E."/>
            <person name="Gjonbalaj M."/>
            <person name="Eaton V."/>
            <person name="Seok R."/>
            <person name="Leiner I.M."/>
            <person name="Pamer E.G."/>
        </authorList>
    </citation>
    <scope>NUCLEOTIDE SEQUENCE [LARGE SCALE GENOMIC DNA]</scope>
    <source>
        <strain evidence="6 10">MSK.14.54</strain>
    </source>
</reference>
<evidence type="ECO:0000313" key="2">
    <source>
        <dbReference type="EMBL" id="CUO46154.1"/>
    </source>
</evidence>
<dbReference type="OrthoDB" id="3192849at2"/>
<reference evidence="7 8" key="1">
    <citation type="submission" date="2015-09" db="EMBL/GenBank/DDBJ databases">
        <authorList>
            <consortium name="Pathogen Informatics"/>
        </authorList>
    </citation>
    <scope>NUCLEOTIDE SEQUENCE [LARGE SCALE GENOMIC DNA]</scope>
    <source>
        <strain evidence="2 7">2789STDY5608849</strain>
        <strain evidence="3 8">2789STDY5834885</strain>
    </source>
</reference>
<dbReference type="Proteomes" id="UP000095706">
    <property type="component" value="Unassembled WGS sequence"/>
</dbReference>
<dbReference type="Pfam" id="PF11823">
    <property type="entry name" value="Se_S_carrier"/>
    <property type="match status" value="1"/>
</dbReference>
<name>A0A174SCE9_9FIRM</name>
<dbReference type="RefSeq" id="WP_022462466.1">
    <property type="nucleotide sequence ID" value="NZ_CABJFB010000002.1"/>
</dbReference>
<dbReference type="InterPro" id="IPR021778">
    <property type="entry name" value="Se/S_carrier-like"/>
</dbReference>
<dbReference type="EMBL" id="JAFHBD010000004">
    <property type="protein sequence ID" value="MBN2952272.1"/>
    <property type="molecule type" value="Genomic_DNA"/>
</dbReference>
<dbReference type="Proteomes" id="UP000737612">
    <property type="component" value="Unassembled WGS sequence"/>
</dbReference>
<dbReference type="Proteomes" id="UP000768180">
    <property type="component" value="Unassembled WGS sequence"/>
</dbReference>
<evidence type="ECO:0000259" key="1">
    <source>
        <dbReference type="Pfam" id="PF11823"/>
    </source>
</evidence>
<evidence type="ECO:0000313" key="10">
    <source>
        <dbReference type="Proteomes" id="UP000768180"/>
    </source>
</evidence>
<dbReference type="EMBL" id="CZAL01000007">
    <property type="protein sequence ID" value="CUP22775.1"/>
    <property type="molecule type" value="Genomic_DNA"/>
</dbReference>
<dbReference type="Proteomes" id="UP001199915">
    <property type="component" value="Unassembled WGS sequence"/>
</dbReference>
<evidence type="ECO:0000313" key="6">
    <source>
        <dbReference type="EMBL" id="NSE15117.1"/>
    </source>
</evidence>
<feature type="domain" description="Putative Se/S carrier protein-like" evidence="1">
    <location>
        <begin position="8"/>
        <end position="74"/>
    </location>
</feature>
<dbReference type="EMBL" id="JAAITQ010000002">
    <property type="protein sequence ID" value="NSE15117.1"/>
    <property type="molecule type" value="Genomic_DNA"/>
</dbReference>
<dbReference type="EMBL" id="JAKNFS010000013">
    <property type="protein sequence ID" value="MCG4765939.1"/>
    <property type="molecule type" value="Genomic_DNA"/>
</dbReference>
<protein>
    <submittedName>
        <fullName evidence="4">DUF3343 domain-containing protein</fullName>
    </submittedName>
    <submittedName>
        <fullName evidence="2">Protein of uncharacterized function (DUF3343)</fullName>
    </submittedName>
</protein>
<accession>A0A174SCE9</accession>
<evidence type="ECO:0000313" key="4">
    <source>
        <dbReference type="EMBL" id="MBN2952272.1"/>
    </source>
</evidence>
<dbReference type="EMBL" id="CYYV01000009">
    <property type="protein sequence ID" value="CUO46154.1"/>
    <property type="molecule type" value="Genomic_DNA"/>
</dbReference>
<evidence type="ECO:0000313" key="8">
    <source>
        <dbReference type="Proteomes" id="UP000095709"/>
    </source>
</evidence>
<sequence length="78" mass="8678">MRQRKETWILTFAGTTQAMQMEQYARAHGLPGRMIPVPREITAGCGLSWKAAPEEGKEILAALQTAGLAYEAEYRVLL</sequence>